<feature type="region of interest" description="Disordered" evidence="1">
    <location>
        <begin position="1"/>
        <end position="20"/>
    </location>
</feature>
<keyword evidence="4" id="KW-1185">Reference proteome</keyword>
<dbReference type="Proteomes" id="UP000054477">
    <property type="component" value="Unassembled WGS sequence"/>
</dbReference>
<dbReference type="Pfam" id="PF20415">
    <property type="entry name" value="DUF6699"/>
    <property type="match status" value="1"/>
</dbReference>
<name>A0A0C9XB90_9AGAR</name>
<gene>
    <name evidence="3" type="ORF">K443DRAFT_97388</name>
</gene>
<dbReference type="OrthoDB" id="10286742at2759"/>
<evidence type="ECO:0000256" key="1">
    <source>
        <dbReference type="SAM" id="MobiDB-lite"/>
    </source>
</evidence>
<evidence type="ECO:0000259" key="2">
    <source>
        <dbReference type="Pfam" id="PF20415"/>
    </source>
</evidence>
<proteinExistence type="predicted"/>
<dbReference type="HOGENOM" id="CLU_1294609_0_0_1"/>
<sequence>MHFISTTPSLHSTEYSSWGTPSSHPASLPTSWNVHVPSSVGTTCLPSPGSAYTPTSSVHPSLQLGASSPHLFFDVRKDISQIRQNPNYPFTFTDAAFSPPTARVALRVQGTQVKSDFTTPNGRFITIGDILQWIYLQANSPASKDIYNSLPRDVQSAASTNFRGRVGGNTTEFNRGLYMLDVLGPRMFFVGLCRSPDGVWDAVFSAPPPARY</sequence>
<organism evidence="3 4">
    <name type="scientific">Laccaria amethystina LaAM-08-1</name>
    <dbReference type="NCBI Taxonomy" id="1095629"/>
    <lineage>
        <taxon>Eukaryota</taxon>
        <taxon>Fungi</taxon>
        <taxon>Dikarya</taxon>
        <taxon>Basidiomycota</taxon>
        <taxon>Agaricomycotina</taxon>
        <taxon>Agaricomycetes</taxon>
        <taxon>Agaricomycetidae</taxon>
        <taxon>Agaricales</taxon>
        <taxon>Agaricineae</taxon>
        <taxon>Hydnangiaceae</taxon>
        <taxon>Laccaria</taxon>
    </lineage>
</organism>
<evidence type="ECO:0000313" key="3">
    <source>
        <dbReference type="EMBL" id="KIK02191.1"/>
    </source>
</evidence>
<dbReference type="AlphaFoldDB" id="A0A0C9XB90"/>
<reference evidence="4" key="2">
    <citation type="submission" date="2015-01" db="EMBL/GenBank/DDBJ databases">
        <title>Evolutionary Origins and Diversification of the Mycorrhizal Mutualists.</title>
        <authorList>
            <consortium name="DOE Joint Genome Institute"/>
            <consortium name="Mycorrhizal Genomics Consortium"/>
            <person name="Kohler A."/>
            <person name="Kuo A."/>
            <person name="Nagy L.G."/>
            <person name="Floudas D."/>
            <person name="Copeland A."/>
            <person name="Barry K.W."/>
            <person name="Cichocki N."/>
            <person name="Veneault-Fourrey C."/>
            <person name="LaButti K."/>
            <person name="Lindquist E.A."/>
            <person name="Lipzen A."/>
            <person name="Lundell T."/>
            <person name="Morin E."/>
            <person name="Murat C."/>
            <person name="Riley R."/>
            <person name="Ohm R."/>
            <person name="Sun H."/>
            <person name="Tunlid A."/>
            <person name="Henrissat B."/>
            <person name="Grigoriev I.V."/>
            <person name="Hibbett D.S."/>
            <person name="Martin F."/>
        </authorList>
    </citation>
    <scope>NUCLEOTIDE SEQUENCE [LARGE SCALE GENOMIC DNA]</scope>
    <source>
        <strain evidence="4">LaAM-08-1</strain>
    </source>
</reference>
<evidence type="ECO:0000313" key="4">
    <source>
        <dbReference type="Proteomes" id="UP000054477"/>
    </source>
</evidence>
<dbReference type="InterPro" id="IPR046522">
    <property type="entry name" value="DUF6699"/>
</dbReference>
<reference evidence="3 4" key="1">
    <citation type="submission" date="2014-04" db="EMBL/GenBank/DDBJ databases">
        <authorList>
            <consortium name="DOE Joint Genome Institute"/>
            <person name="Kuo A."/>
            <person name="Kohler A."/>
            <person name="Nagy L.G."/>
            <person name="Floudas D."/>
            <person name="Copeland A."/>
            <person name="Barry K.W."/>
            <person name="Cichocki N."/>
            <person name="Veneault-Fourrey C."/>
            <person name="LaButti K."/>
            <person name="Lindquist E.A."/>
            <person name="Lipzen A."/>
            <person name="Lundell T."/>
            <person name="Morin E."/>
            <person name="Murat C."/>
            <person name="Sun H."/>
            <person name="Tunlid A."/>
            <person name="Henrissat B."/>
            <person name="Grigoriev I.V."/>
            <person name="Hibbett D.S."/>
            <person name="Martin F."/>
            <person name="Nordberg H.P."/>
            <person name="Cantor M.N."/>
            <person name="Hua S.X."/>
        </authorList>
    </citation>
    <scope>NUCLEOTIDE SEQUENCE [LARGE SCALE GENOMIC DNA]</scope>
    <source>
        <strain evidence="3 4">LaAM-08-1</strain>
    </source>
</reference>
<feature type="domain" description="DUF6699" evidence="2">
    <location>
        <begin position="72"/>
        <end position="198"/>
    </location>
</feature>
<dbReference type="EMBL" id="KN838596">
    <property type="protein sequence ID" value="KIK02191.1"/>
    <property type="molecule type" value="Genomic_DNA"/>
</dbReference>
<accession>A0A0C9XB90</accession>
<protein>
    <recommendedName>
        <fullName evidence="2">DUF6699 domain-containing protein</fullName>
    </recommendedName>
</protein>